<reference evidence="1" key="1">
    <citation type="submission" date="2020-07" db="EMBL/GenBank/DDBJ databases">
        <title>Huge and variable diversity of episymbiotic CPR bacteria and DPANN archaea in groundwater ecosystems.</title>
        <authorList>
            <person name="He C.Y."/>
            <person name="Keren R."/>
            <person name="Whittaker M."/>
            <person name="Farag I.F."/>
            <person name="Doudna J."/>
            <person name="Cate J.H.D."/>
            <person name="Banfield J.F."/>
        </authorList>
    </citation>
    <scope>NUCLEOTIDE SEQUENCE</scope>
    <source>
        <strain evidence="1">NC_groundwater_1520_Pr4_B-0.1um_53_5</strain>
    </source>
</reference>
<accession>A0A933MK41</accession>
<name>A0A933MK41_UNCT6</name>
<proteinExistence type="predicted"/>
<evidence type="ECO:0000313" key="1">
    <source>
        <dbReference type="EMBL" id="MBI4725976.1"/>
    </source>
</evidence>
<dbReference type="EMBL" id="JACQXR010000022">
    <property type="protein sequence ID" value="MBI4725976.1"/>
    <property type="molecule type" value="Genomic_DNA"/>
</dbReference>
<dbReference type="AlphaFoldDB" id="A0A933MK41"/>
<dbReference type="Proteomes" id="UP000736328">
    <property type="component" value="Unassembled WGS sequence"/>
</dbReference>
<sequence length="239" mass="26649">MITELGKEELIIIGSRFSGSGLVEQGGYTIGIATAQGKSMAILLPPKYVDEVAAVREEVREAAKDREATEQESKFATSAQNEAIRKAKVWMRRAVRRAKRAMHMGKQAPDTLLKMVSNAKLKEFSQAIDLMVKDFEKYSANIPGSDNQALLTEGKALAAALLSADADQEVKKLSQLPQKVREYYYKKGLLYKGLKVINEAGRELFVNEPGVAETFNFKILYRNYTNHKGEPKKEETTPC</sequence>
<organism evidence="1 2">
    <name type="scientific">candidate division TA06 bacterium</name>
    <dbReference type="NCBI Taxonomy" id="2250710"/>
    <lineage>
        <taxon>Bacteria</taxon>
        <taxon>Bacteria division TA06</taxon>
    </lineage>
</organism>
<evidence type="ECO:0000313" key="2">
    <source>
        <dbReference type="Proteomes" id="UP000736328"/>
    </source>
</evidence>
<protein>
    <submittedName>
        <fullName evidence="1">Uncharacterized protein</fullName>
    </submittedName>
</protein>
<gene>
    <name evidence="1" type="ORF">HY768_01920</name>
</gene>
<comment type="caution">
    <text evidence="1">The sequence shown here is derived from an EMBL/GenBank/DDBJ whole genome shotgun (WGS) entry which is preliminary data.</text>
</comment>